<dbReference type="InterPro" id="IPR016193">
    <property type="entry name" value="Cytidine_deaminase-like"/>
</dbReference>
<evidence type="ECO:0000313" key="3">
    <source>
        <dbReference type="Proteomes" id="UP000320948"/>
    </source>
</evidence>
<comment type="caution">
    <text evidence="2">The sequence shown here is derived from an EMBL/GenBank/DDBJ whole genome shotgun (WGS) entry which is preliminary data.</text>
</comment>
<dbReference type="Gene3D" id="3.40.140.10">
    <property type="entry name" value="Cytidine Deaminase, domain 2"/>
    <property type="match status" value="1"/>
</dbReference>
<sequence length="160" mass="17541">MPEILTGTAKEQAQMWLQAAGNAACHSACLRRKCGSVLLSEGGEIYAEDVNKLPRGAEAHCNPYQLGQGFKSDKACCVHAEQRSILQALQKGQKVEGSTMVFASVDDAGNRLQSGRPYCTICSKMALESGVKYWILEHAEGITRYEALEYNKLSFEYNGD</sequence>
<dbReference type="GO" id="GO:0003824">
    <property type="term" value="F:catalytic activity"/>
    <property type="evidence" value="ECO:0007669"/>
    <property type="project" value="InterPro"/>
</dbReference>
<name>A0A6N4RE73_BLAVI</name>
<protein>
    <recommendedName>
        <fullName evidence="1">CMP/dCMP-type deaminase domain-containing protein</fullName>
    </recommendedName>
</protein>
<dbReference type="AlphaFoldDB" id="A0A6N4RE73"/>
<gene>
    <name evidence="2" type="ORF">DI628_02850</name>
</gene>
<proteinExistence type="predicted"/>
<dbReference type="InterPro" id="IPR002125">
    <property type="entry name" value="CMP_dCMP_dom"/>
</dbReference>
<evidence type="ECO:0000313" key="2">
    <source>
        <dbReference type="EMBL" id="TKW61579.1"/>
    </source>
</evidence>
<dbReference type="SUPFAM" id="SSF53927">
    <property type="entry name" value="Cytidine deaminase-like"/>
    <property type="match status" value="1"/>
</dbReference>
<feature type="domain" description="CMP/dCMP-type deaminase" evidence="1">
    <location>
        <begin position="11"/>
        <end position="135"/>
    </location>
</feature>
<reference evidence="2 3" key="1">
    <citation type="journal article" date="2017" name="Nat. Commun.">
        <title>In situ click chemistry generation of cyclooxygenase-2 inhibitors.</title>
        <authorList>
            <person name="Bhardwaj A."/>
            <person name="Kaur J."/>
            <person name="Wuest M."/>
            <person name="Wuest F."/>
        </authorList>
    </citation>
    <scope>NUCLEOTIDE SEQUENCE [LARGE SCALE GENOMIC DNA]</scope>
    <source>
        <strain evidence="2">S2_018_000_R2_106</strain>
    </source>
</reference>
<dbReference type="EMBL" id="VAFM01000001">
    <property type="protein sequence ID" value="TKW61579.1"/>
    <property type="molecule type" value="Genomic_DNA"/>
</dbReference>
<dbReference type="Proteomes" id="UP000320948">
    <property type="component" value="Unassembled WGS sequence"/>
</dbReference>
<accession>A0A6N4RE73</accession>
<dbReference type="Pfam" id="PF00383">
    <property type="entry name" value="dCMP_cyt_deam_1"/>
    <property type="match status" value="1"/>
</dbReference>
<evidence type="ECO:0000259" key="1">
    <source>
        <dbReference type="Pfam" id="PF00383"/>
    </source>
</evidence>
<organism evidence="2 3">
    <name type="scientific">Blastochloris viridis</name>
    <name type="common">Rhodopseudomonas viridis</name>
    <dbReference type="NCBI Taxonomy" id="1079"/>
    <lineage>
        <taxon>Bacteria</taxon>
        <taxon>Pseudomonadati</taxon>
        <taxon>Pseudomonadota</taxon>
        <taxon>Alphaproteobacteria</taxon>
        <taxon>Hyphomicrobiales</taxon>
        <taxon>Blastochloridaceae</taxon>
        <taxon>Blastochloris</taxon>
    </lineage>
</organism>